<dbReference type="EMBL" id="JBBCAQ010000032">
    <property type="protein sequence ID" value="KAK7583977.1"/>
    <property type="molecule type" value="Genomic_DNA"/>
</dbReference>
<reference evidence="4 5" key="1">
    <citation type="submission" date="2024-03" db="EMBL/GenBank/DDBJ databases">
        <title>Adaptation during the transition from Ophiocordyceps entomopathogen to insect associate is accompanied by gene loss and intensified selection.</title>
        <authorList>
            <person name="Ward C.M."/>
            <person name="Onetto C.A."/>
            <person name="Borneman A.R."/>
        </authorList>
    </citation>
    <scope>NUCLEOTIDE SEQUENCE [LARGE SCALE GENOMIC DNA]</scope>
    <source>
        <strain evidence="4">AWRI1</strain>
        <tissue evidence="4">Single Adult Female</tissue>
    </source>
</reference>
<dbReference type="Pfam" id="PF00071">
    <property type="entry name" value="Ras"/>
    <property type="match status" value="1"/>
</dbReference>
<name>A0AAN9TR67_9HEMI</name>
<dbReference type="GO" id="GO:0005525">
    <property type="term" value="F:GTP binding"/>
    <property type="evidence" value="ECO:0007669"/>
    <property type="project" value="InterPro"/>
</dbReference>
<dbReference type="InterPro" id="IPR027417">
    <property type="entry name" value="P-loop_NTPase"/>
</dbReference>
<evidence type="ECO:0000256" key="3">
    <source>
        <dbReference type="SAM" id="MobiDB-lite"/>
    </source>
</evidence>
<feature type="region of interest" description="Disordered" evidence="3">
    <location>
        <begin position="119"/>
        <end position="144"/>
    </location>
</feature>
<dbReference type="GO" id="GO:0005886">
    <property type="term" value="C:plasma membrane"/>
    <property type="evidence" value="ECO:0007669"/>
    <property type="project" value="TreeGrafter"/>
</dbReference>
<evidence type="ECO:0000256" key="2">
    <source>
        <dbReference type="ARBA" id="ARBA00022553"/>
    </source>
</evidence>
<dbReference type="PANTHER" id="PTHR45775:SF7">
    <property type="entry name" value="RAD, GEM_KIR FAMILY MEMBER 1, ISOFORM B"/>
    <property type="match status" value="1"/>
</dbReference>
<keyword evidence="5" id="KW-1185">Reference proteome</keyword>
<protein>
    <submittedName>
        <fullName evidence="4">Uncharacterized protein</fullName>
    </submittedName>
</protein>
<dbReference type="AlphaFoldDB" id="A0AAN9TR67"/>
<dbReference type="PROSITE" id="PS51421">
    <property type="entry name" value="RAS"/>
    <property type="match status" value="1"/>
</dbReference>
<keyword evidence="2" id="KW-0597">Phosphoprotein</keyword>
<dbReference type="Proteomes" id="UP001367676">
    <property type="component" value="Unassembled WGS sequence"/>
</dbReference>
<sequence>MVEIYSNYFVSFQSVDLSNYESPHGYCVVYSTSDRESFQQAKIYLQKLWSDNSISTKAVILVGNKTDLVRIRAVSFEEGTKLATSYECKFIETSVGINHNVDELLVGILTQIRLKLDNPPDPSIPRDQFNVKKRSRSPLGNCGPRVYRGSRTSASLRVRKILSKVWSINSKSKSCENLHVL</sequence>
<gene>
    <name evidence="4" type="ORF">V9T40_004940</name>
</gene>
<dbReference type="GO" id="GO:0005246">
    <property type="term" value="F:calcium channel regulator activity"/>
    <property type="evidence" value="ECO:0007669"/>
    <property type="project" value="TreeGrafter"/>
</dbReference>
<dbReference type="GO" id="GO:0003924">
    <property type="term" value="F:GTPase activity"/>
    <property type="evidence" value="ECO:0007669"/>
    <property type="project" value="InterPro"/>
</dbReference>
<comment type="caution">
    <text evidence="4">The sequence shown here is derived from an EMBL/GenBank/DDBJ whole genome shotgun (WGS) entry which is preliminary data.</text>
</comment>
<dbReference type="SUPFAM" id="SSF52540">
    <property type="entry name" value="P-loop containing nucleoside triphosphate hydrolases"/>
    <property type="match status" value="1"/>
</dbReference>
<dbReference type="PROSITE" id="PS51419">
    <property type="entry name" value="RAB"/>
    <property type="match status" value="1"/>
</dbReference>
<dbReference type="InterPro" id="IPR001806">
    <property type="entry name" value="Small_GTPase"/>
</dbReference>
<organism evidence="4 5">
    <name type="scientific">Parthenolecanium corni</name>
    <dbReference type="NCBI Taxonomy" id="536013"/>
    <lineage>
        <taxon>Eukaryota</taxon>
        <taxon>Metazoa</taxon>
        <taxon>Ecdysozoa</taxon>
        <taxon>Arthropoda</taxon>
        <taxon>Hexapoda</taxon>
        <taxon>Insecta</taxon>
        <taxon>Pterygota</taxon>
        <taxon>Neoptera</taxon>
        <taxon>Paraneoptera</taxon>
        <taxon>Hemiptera</taxon>
        <taxon>Sternorrhyncha</taxon>
        <taxon>Coccoidea</taxon>
        <taxon>Coccidae</taxon>
        <taxon>Parthenolecanium</taxon>
    </lineage>
</organism>
<evidence type="ECO:0000256" key="1">
    <source>
        <dbReference type="ARBA" id="ARBA00008846"/>
    </source>
</evidence>
<evidence type="ECO:0000313" key="4">
    <source>
        <dbReference type="EMBL" id="KAK7583977.1"/>
    </source>
</evidence>
<dbReference type="SMART" id="SM00173">
    <property type="entry name" value="RAS"/>
    <property type="match status" value="1"/>
</dbReference>
<dbReference type="PANTHER" id="PTHR45775">
    <property type="entry name" value="RAD, GEM/KIR FAMILY MEMBER 2, ISOFORM C"/>
    <property type="match status" value="1"/>
</dbReference>
<comment type="similarity">
    <text evidence="1">Belongs to the small GTPase superfamily. RGK family.</text>
</comment>
<accession>A0AAN9TR67</accession>
<dbReference type="Gene3D" id="3.40.50.300">
    <property type="entry name" value="P-loop containing nucleotide triphosphate hydrolases"/>
    <property type="match status" value="1"/>
</dbReference>
<dbReference type="SMART" id="SM00175">
    <property type="entry name" value="RAB"/>
    <property type="match status" value="1"/>
</dbReference>
<evidence type="ECO:0000313" key="5">
    <source>
        <dbReference type="Proteomes" id="UP001367676"/>
    </source>
</evidence>
<proteinExistence type="inferred from homology"/>
<dbReference type="PRINTS" id="PR00449">
    <property type="entry name" value="RASTRNSFRMNG"/>
</dbReference>
<dbReference type="InterPro" id="IPR051641">
    <property type="entry name" value="RGK_GTP-binding_reg"/>
</dbReference>